<sequence>MKLSSILFRDRNRSQAATNNTDNPSAVGFCPPKRDRSKSLCVPHAMPLIRVETCREDGSAAVAGNVQDLLQRATETHREYIVGTDQYVDVCSLEGEWRETKRRERERDMAKGRGEVYDWGVARWKQPE</sequence>
<evidence type="ECO:0000256" key="1">
    <source>
        <dbReference type="SAM" id="MobiDB-lite"/>
    </source>
</evidence>
<dbReference type="EMBL" id="JAOYFB010000038">
    <property type="protein sequence ID" value="KAK4026731.1"/>
    <property type="molecule type" value="Genomic_DNA"/>
</dbReference>
<proteinExistence type="predicted"/>
<protein>
    <submittedName>
        <fullName evidence="2">Uncharacterized protein</fullName>
    </submittedName>
</protein>
<feature type="compositionally biased region" description="Polar residues" evidence="1">
    <location>
        <begin position="14"/>
        <end position="24"/>
    </location>
</feature>
<dbReference type="Proteomes" id="UP001234178">
    <property type="component" value="Unassembled WGS sequence"/>
</dbReference>
<evidence type="ECO:0000313" key="3">
    <source>
        <dbReference type="Proteomes" id="UP001234178"/>
    </source>
</evidence>
<name>A0ABR0ANN3_9CRUS</name>
<reference evidence="2 3" key="1">
    <citation type="journal article" date="2023" name="Nucleic Acids Res.">
        <title>The hologenome of Daphnia magna reveals possible DNA methylation and microbiome-mediated evolution of the host genome.</title>
        <authorList>
            <person name="Chaturvedi A."/>
            <person name="Li X."/>
            <person name="Dhandapani V."/>
            <person name="Marshall H."/>
            <person name="Kissane S."/>
            <person name="Cuenca-Cambronero M."/>
            <person name="Asole G."/>
            <person name="Calvet F."/>
            <person name="Ruiz-Romero M."/>
            <person name="Marangio P."/>
            <person name="Guigo R."/>
            <person name="Rago D."/>
            <person name="Mirbahai L."/>
            <person name="Eastwood N."/>
            <person name="Colbourne J.K."/>
            <person name="Zhou J."/>
            <person name="Mallon E."/>
            <person name="Orsini L."/>
        </authorList>
    </citation>
    <scope>NUCLEOTIDE SEQUENCE [LARGE SCALE GENOMIC DNA]</scope>
    <source>
        <strain evidence="2">LRV0_1</strain>
    </source>
</reference>
<comment type="caution">
    <text evidence="2">The sequence shown here is derived from an EMBL/GenBank/DDBJ whole genome shotgun (WGS) entry which is preliminary data.</text>
</comment>
<keyword evidence="3" id="KW-1185">Reference proteome</keyword>
<gene>
    <name evidence="2" type="ORF">OUZ56_015757</name>
</gene>
<organism evidence="2 3">
    <name type="scientific">Daphnia magna</name>
    <dbReference type="NCBI Taxonomy" id="35525"/>
    <lineage>
        <taxon>Eukaryota</taxon>
        <taxon>Metazoa</taxon>
        <taxon>Ecdysozoa</taxon>
        <taxon>Arthropoda</taxon>
        <taxon>Crustacea</taxon>
        <taxon>Branchiopoda</taxon>
        <taxon>Diplostraca</taxon>
        <taxon>Cladocera</taxon>
        <taxon>Anomopoda</taxon>
        <taxon>Daphniidae</taxon>
        <taxon>Daphnia</taxon>
    </lineage>
</organism>
<feature type="region of interest" description="Disordered" evidence="1">
    <location>
        <begin position="9"/>
        <end position="30"/>
    </location>
</feature>
<accession>A0ABR0ANN3</accession>
<evidence type="ECO:0000313" key="2">
    <source>
        <dbReference type="EMBL" id="KAK4026731.1"/>
    </source>
</evidence>